<dbReference type="SMART" id="SM00256">
    <property type="entry name" value="FBOX"/>
    <property type="match status" value="1"/>
</dbReference>
<reference evidence="3" key="3">
    <citation type="submission" date="2022-01" db="UniProtKB">
        <authorList>
            <consortium name="EnsemblPlants"/>
        </authorList>
    </citation>
    <scope>IDENTIFICATION</scope>
    <source>
        <strain evidence="3">subsp. vulgare</strain>
    </source>
</reference>
<proteinExistence type="predicted"/>
<dbReference type="Proteomes" id="UP000011116">
    <property type="component" value="Chromosome 2H"/>
</dbReference>
<reference evidence="4" key="1">
    <citation type="journal article" date="2012" name="Nature">
        <title>A physical, genetic and functional sequence assembly of the barley genome.</title>
        <authorList>
            <consortium name="The International Barley Genome Sequencing Consortium"/>
            <person name="Mayer K.F."/>
            <person name="Waugh R."/>
            <person name="Brown J.W."/>
            <person name="Schulman A."/>
            <person name="Langridge P."/>
            <person name="Platzer M."/>
            <person name="Fincher G.B."/>
            <person name="Muehlbauer G.J."/>
            <person name="Sato K."/>
            <person name="Close T.J."/>
            <person name="Wise R.P."/>
            <person name="Stein N."/>
        </authorList>
    </citation>
    <scope>NUCLEOTIDE SEQUENCE [LARGE SCALE GENOMIC DNA]</scope>
    <source>
        <strain evidence="4">cv. Morex</strain>
    </source>
</reference>
<sequence>MAAADRLSALPNDVFQRILSFAPTHEAAATALLSRRWRSVWRRTSFLNLDTRPYAEAEREQYYGTPTLEAFFDDAHDILAALRRPTHGSRRRRHGAGLKRLTLFLEEEAYISKSSWRREGDDAEPGDRVSQLLAEPAVARLEELTIGCVQGHRREYRYFPPLASLPCAATLRVLELTYCNLEPTSPGLAFPCLTDLTLRDCFFLEGYLQDMVDAAPALTSLTLRNVSQRAANPPDSDERIKEPPYFMLPLRLRCPTVTALVLVTYADKKEIKASAAGGSGIELDMPSLRFFRFKGYPVKLSLASPAPGLARVELDVTRRHQDGSCEIMNYEPPSRTIASFSSTRALKMRLGCIEDIVADEDEDAGVILPTFPNLKLLELDGEYKYMNSNTAVAMARLLRSCPVMSELRLRLAMRYNHWYGLKHKNHVGGTFGESMDRFERLASKSSAVDLGGVSELPDALTNNDCEFCCLQTSLRKVTLRFEANEVNCFPVQLAKFLVENAVVLEEMHVDDGIQFWPDHLCYKVAGWRAESSRLKNLPDAAAGLRVCQLQLDKPGEGSNQDPDGPGRGGQDIGWS</sequence>
<name>A0A8I6WXA7_HORVV</name>
<keyword evidence="4" id="KW-1185">Reference proteome</keyword>
<dbReference type="PROSITE" id="PS50181">
    <property type="entry name" value="FBOX"/>
    <property type="match status" value="1"/>
</dbReference>
<dbReference type="InterPro" id="IPR055411">
    <property type="entry name" value="LRR_FXL15/At3g58940/PEG3-like"/>
</dbReference>
<evidence type="ECO:0000256" key="1">
    <source>
        <dbReference type="SAM" id="MobiDB-lite"/>
    </source>
</evidence>
<evidence type="ECO:0000313" key="3">
    <source>
        <dbReference type="EnsemblPlants" id="HORVU.MOREX.r3.2HG0112200.1.CDS1"/>
    </source>
</evidence>
<dbReference type="SUPFAM" id="SSF81383">
    <property type="entry name" value="F-box domain"/>
    <property type="match status" value="1"/>
</dbReference>
<feature type="domain" description="F-box" evidence="2">
    <location>
        <begin position="4"/>
        <end position="49"/>
    </location>
</feature>
<dbReference type="InterPro" id="IPR055302">
    <property type="entry name" value="F-box_dom-containing"/>
</dbReference>
<dbReference type="Gramene" id="HORVU.MOREX.r3.2HG0112200.1">
    <property type="protein sequence ID" value="HORVU.MOREX.r3.2HG0112200.1.CDS1"/>
    <property type="gene ID" value="HORVU.MOREX.r3.2HG0112200"/>
</dbReference>
<dbReference type="PANTHER" id="PTHR32141:SF185">
    <property type="entry name" value="F-BOX DOMAIN-CONTAINING PROTEIN"/>
    <property type="match status" value="1"/>
</dbReference>
<accession>A0A8I6WXA7</accession>
<dbReference type="Gramene" id="HORVU.MOREX.r2.2HG0092130.1">
    <property type="protein sequence ID" value="HORVU.MOREX.r2.2HG0092130.1.CDS.1"/>
    <property type="gene ID" value="HORVU.MOREX.r2.2HG0092130"/>
</dbReference>
<protein>
    <recommendedName>
        <fullName evidence="2">F-box domain-containing protein</fullName>
    </recommendedName>
</protein>
<dbReference type="InterPro" id="IPR001810">
    <property type="entry name" value="F-box_dom"/>
</dbReference>
<dbReference type="Gene3D" id="1.20.1280.50">
    <property type="match status" value="1"/>
</dbReference>
<feature type="compositionally biased region" description="Gly residues" evidence="1">
    <location>
        <begin position="565"/>
        <end position="575"/>
    </location>
</feature>
<dbReference type="EnsemblPlants" id="HORVU.MOREX.r3.2HG0112200.1">
    <property type="protein sequence ID" value="HORVU.MOREX.r3.2HG0112200.1.CDS1"/>
    <property type="gene ID" value="HORVU.MOREX.r3.2HG0112200"/>
</dbReference>
<dbReference type="Pfam" id="PF24758">
    <property type="entry name" value="LRR_At5g56370"/>
    <property type="match status" value="1"/>
</dbReference>
<dbReference type="InterPro" id="IPR036047">
    <property type="entry name" value="F-box-like_dom_sf"/>
</dbReference>
<reference evidence="3" key="2">
    <citation type="submission" date="2020-10" db="EMBL/GenBank/DDBJ databases">
        <authorList>
            <person name="Scholz U."/>
            <person name="Mascher M."/>
            <person name="Fiebig A."/>
        </authorList>
    </citation>
    <scope>NUCLEOTIDE SEQUENCE [LARGE SCALE GENOMIC DNA]</scope>
    <source>
        <strain evidence="3">cv. Morex</strain>
    </source>
</reference>
<evidence type="ECO:0000313" key="4">
    <source>
        <dbReference type="Proteomes" id="UP000011116"/>
    </source>
</evidence>
<dbReference type="Gene3D" id="3.80.10.10">
    <property type="entry name" value="Ribonuclease Inhibitor"/>
    <property type="match status" value="1"/>
</dbReference>
<organism evidence="3 4">
    <name type="scientific">Hordeum vulgare subsp. vulgare</name>
    <name type="common">Domesticated barley</name>
    <dbReference type="NCBI Taxonomy" id="112509"/>
    <lineage>
        <taxon>Eukaryota</taxon>
        <taxon>Viridiplantae</taxon>
        <taxon>Streptophyta</taxon>
        <taxon>Embryophyta</taxon>
        <taxon>Tracheophyta</taxon>
        <taxon>Spermatophyta</taxon>
        <taxon>Magnoliopsida</taxon>
        <taxon>Liliopsida</taxon>
        <taxon>Poales</taxon>
        <taxon>Poaceae</taxon>
        <taxon>BOP clade</taxon>
        <taxon>Pooideae</taxon>
        <taxon>Triticodae</taxon>
        <taxon>Triticeae</taxon>
        <taxon>Hordeinae</taxon>
        <taxon>Hordeum</taxon>
    </lineage>
</organism>
<dbReference type="AlphaFoldDB" id="A0A8I6WXA7"/>
<dbReference type="PANTHER" id="PTHR32141">
    <property type="match status" value="1"/>
</dbReference>
<dbReference type="InterPro" id="IPR032675">
    <property type="entry name" value="LRR_dom_sf"/>
</dbReference>
<dbReference type="Pfam" id="PF00646">
    <property type="entry name" value="F-box"/>
    <property type="match status" value="1"/>
</dbReference>
<feature type="region of interest" description="Disordered" evidence="1">
    <location>
        <begin position="552"/>
        <end position="575"/>
    </location>
</feature>
<dbReference type="SUPFAM" id="SSF52047">
    <property type="entry name" value="RNI-like"/>
    <property type="match status" value="1"/>
</dbReference>
<evidence type="ECO:0000259" key="2">
    <source>
        <dbReference type="PROSITE" id="PS50181"/>
    </source>
</evidence>